<organism evidence="1 2">
    <name type="scientific">Lupinus luteus</name>
    <name type="common">European yellow lupine</name>
    <dbReference type="NCBI Taxonomy" id="3873"/>
    <lineage>
        <taxon>Eukaryota</taxon>
        <taxon>Viridiplantae</taxon>
        <taxon>Streptophyta</taxon>
        <taxon>Embryophyta</taxon>
        <taxon>Tracheophyta</taxon>
        <taxon>Spermatophyta</taxon>
        <taxon>Magnoliopsida</taxon>
        <taxon>eudicotyledons</taxon>
        <taxon>Gunneridae</taxon>
        <taxon>Pentapetalae</taxon>
        <taxon>rosids</taxon>
        <taxon>fabids</taxon>
        <taxon>Fabales</taxon>
        <taxon>Fabaceae</taxon>
        <taxon>Papilionoideae</taxon>
        <taxon>50 kb inversion clade</taxon>
        <taxon>genistoids sensu lato</taxon>
        <taxon>core genistoids</taxon>
        <taxon>Genisteae</taxon>
        <taxon>Lupinus</taxon>
    </lineage>
</organism>
<dbReference type="EMBL" id="CAXHTB010000002">
    <property type="protein sequence ID" value="CAL0301731.1"/>
    <property type="molecule type" value="Genomic_DNA"/>
</dbReference>
<dbReference type="Proteomes" id="UP001497480">
    <property type="component" value="Unassembled WGS sequence"/>
</dbReference>
<evidence type="ECO:0000313" key="2">
    <source>
        <dbReference type="Proteomes" id="UP001497480"/>
    </source>
</evidence>
<sequence>MNMETHHQRKEDSLNPLHLSLLHSSFPLPPLASLSLPPLASLSLSEMCPEKWR</sequence>
<comment type="caution">
    <text evidence="1">The sequence shown here is derived from an EMBL/GenBank/DDBJ whole genome shotgun (WGS) entry which is preliminary data.</text>
</comment>
<protein>
    <submittedName>
        <fullName evidence="1">Uncharacterized protein</fullName>
    </submittedName>
</protein>
<gene>
    <name evidence="1" type="ORF">LLUT_LOCUS2791</name>
</gene>
<reference evidence="1 2" key="1">
    <citation type="submission" date="2024-03" db="EMBL/GenBank/DDBJ databases">
        <authorList>
            <person name="Martinez-Hernandez J."/>
        </authorList>
    </citation>
    <scope>NUCLEOTIDE SEQUENCE [LARGE SCALE GENOMIC DNA]</scope>
</reference>
<accession>A0AAV1VXG3</accession>
<evidence type="ECO:0000313" key="1">
    <source>
        <dbReference type="EMBL" id="CAL0301731.1"/>
    </source>
</evidence>
<keyword evidence="2" id="KW-1185">Reference proteome</keyword>
<name>A0AAV1VXG3_LUPLU</name>
<dbReference type="AlphaFoldDB" id="A0AAV1VXG3"/>
<proteinExistence type="predicted"/>